<dbReference type="Gene3D" id="3.40.50.2300">
    <property type="match status" value="1"/>
</dbReference>
<dbReference type="Gene3D" id="3.30.450.20">
    <property type="entry name" value="PAS domain"/>
    <property type="match status" value="1"/>
</dbReference>
<dbReference type="InterPro" id="IPR035965">
    <property type="entry name" value="PAS-like_dom_sf"/>
</dbReference>
<comment type="caution">
    <text evidence="8">The sequence shown here is derived from an EMBL/GenBank/DDBJ whole genome shotgun (WGS) entry which is preliminary data.</text>
</comment>
<dbReference type="Pfam" id="PF00990">
    <property type="entry name" value="GGDEF"/>
    <property type="match status" value="1"/>
</dbReference>
<dbReference type="InterPro" id="IPR000014">
    <property type="entry name" value="PAS"/>
</dbReference>
<dbReference type="PROSITE" id="PS50110">
    <property type="entry name" value="RESPONSE_REGULATORY"/>
    <property type="match status" value="1"/>
</dbReference>
<dbReference type="CDD" id="cd01948">
    <property type="entry name" value="EAL"/>
    <property type="match status" value="1"/>
</dbReference>
<dbReference type="InterPro" id="IPR029787">
    <property type="entry name" value="Nucleotide_cyclase"/>
</dbReference>
<dbReference type="InterPro" id="IPR043128">
    <property type="entry name" value="Rev_trsase/Diguanyl_cyclase"/>
</dbReference>
<dbReference type="SMART" id="SM00091">
    <property type="entry name" value="PAS"/>
    <property type="match status" value="1"/>
</dbReference>
<dbReference type="NCBIfam" id="TIGR00254">
    <property type="entry name" value="GGDEF"/>
    <property type="match status" value="1"/>
</dbReference>
<dbReference type="SUPFAM" id="SSF55073">
    <property type="entry name" value="Nucleotide cyclase"/>
    <property type="match status" value="1"/>
</dbReference>
<dbReference type="Proteomes" id="UP000321917">
    <property type="component" value="Unassembled WGS sequence"/>
</dbReference>
<comment type="cofactor">
    <cofactor evidence="1">
        <name>Mg(2+)</name>
        <dbReference type="ChEBI" id="CHEBI:18420"/>
    </cofactor>
</comment>
<evidence type="ECO:0000259" key="4">
    <source>
        <dbReference type="PROSITE" id="PS50112"/>
    </source>
</evidence>
<feature type="domain" description="PAS" evidence="4">
    <location>
        <begin position="167"/>
        <end position="236"/>
    </location>
</feature>
<dbReference type="Pfam" id="PF00072">
    <property type="entry name" value="Response_reg"/>
    <property type="match status" value="1"/>
</dbReference>
<dbReference type="RefSeq" id="WP_146800452.1">
    <property type="nucleotide sequence ID" value="NZ_VOLP01000025.1"/>
</dbReference>
<proteinExistence type="predicted"/>
<dbReference type="Pfam" id="PF00989">
    <property type="entry name" value="PAS"/>
    <property type="match status" value="1"/>
</dbReference>
<dbReference type="SMART" id="SM00267">
    <property type="entry name" value="GGDEF"/>
    <property type="match status" value="1"/>
</dbReference>
<dbReference type="PROSITE" id="PS50887">
    <property type="entry name" value="GGDEF"/>
    <property type="match status" value="1"/>
</dbReference>
<dbReference type="OrthoDB" id="1316910at2"/>
<evidence type="ECO:0000259" key="3">
    <source>
        <dbReference type="PROSITE" id="PS50110"/>
    </source>
</evidence>
<evidence type="ECO:0000256" key="1">
    <source>
        <dbReference type="ARBA" id="ARBA00001946"/>
    </source>
</evidence>
<feature type="domain" description="GGDEF" evidence="6">
    <location>
        <begin position="323"/>
        <end position="457"/>
    </location>
</feature>
<evidence type="ECO:0000313" key="10">
    <source>
        <dbReference type="Proteomes" id="UP000321917"/>
    </source>
</evidence>
<dbReference type="InterPro" id="IPR013767">
    <property type="entry name" value="PAS_fold"/>
</dbReference>
<dbReference type="GO" id="GO:0006355">
    <property type="term" value="P:regulation of DNA-templated transcription"/>
    <property type="evidence" value="ECO:0007669"/>
    <property type="project" value="InterPro"/>
</dbReference>
<evidence type="ECO:0000313" key="7">
    <source>
        <dbReference type="EMBL" id="TWX55854.1"/>
    </source>
</evidence>
<dbReference type="SMART" id="SM00052">
    <property type="entry name" value="EAL"/>
    <property type="match status" value="1"/>
</dbReference>
<dbReference type="InterPro" id="IPR001789">
    <property type="entry name" value="Sig_transdc_resp-reg_receiver"/>
</dbReference>
<dbReference type="AlphaFoldDB" id="A0A5C6Q6W4"/>
<evidence type="ECO:0000313" key="8">
    <source>
        <dbReference type="EMBL" id="TWX64724.1"/>
    </source>
</evidence>
<dbReference type="EMBL" id="VOLR01000026">
    <property type="protein sequence ID" value="TWX55854.1"/>
    <property type="molecule type" value="Genomic_DNA"/>
</dbReference>
<dbReference type="NCBIfam" id="TIGR00229">
    <property type="entry name" value="sensory_box"/>
    <property type="match status" value="1"/>
</dbReference>
<organism evidence="8 10">
    <name type="scientific">Colwellia hornerae</name>
    <dbReference type="NCBI Taxonomy" id="89402"/>
    <lineage>
        <taxon>Bacteria</taxon>
        <taxon>Pseudomonadati</taxon>
        <taxon>Pseudomonadota</taxon>
        <taxon>Gammaproteobacteria</taxon>
        <taxon>Alteromonadales</taxon>
        <taxon>Colwelliaceae</taxon>
        <taxon>Colwellia</taxon>
    </lineage>
</organism>
<feature type="domain" description="EAL" evidence="5">
    <location>
        <begin position="466"/>
        <end position="720"/>
    </location>
</feature>
<dbReference type="Proteomes" id="UP000321525">
    <property type="component" value="Unassembled WGS sequence"/>
</dbReference>
<accession>A0A5C6Q6W4</accession>
<dbReference type="InterPro" id="IPR000160">
    <property type="entry name" value="GGDEF_dom"/>
</dbReference>
<sequence length="849" mass="97390">MIDKKNEQINILIVDDLNENLYILENLLDKLKLENLNTIRALSGEECLQISISEDIDLIILDIQMPSMNGFEVAKFLKSNAKTKNIPVVFLSATFKKEEFVQHGFELGAIDYFTKPIEKYSFLAKIKVYIKLFTKQKELILFNKNLDQMVNKKTFGLLRSQKELKETKQRYFDLYNLAPIGYCTLNEEGMIQESNLSASKLLGLGQNELINKSFASFVAKDYQHTYKLFSEALSEPSNHAECELKIVQPDKTIFWAYLSATTEKNYNALELRLLINNVSGRKIAEEKLIYMAHYDTLTGLPSNRIILADRLQQNMKQVKRRNQSLAVVVIDIDNFKAVNDTYGNDVGDQLLIALSKEMQGILRKEDTLARIGGDEFVIILSNLPDIKSSLSLITRLLNSAAQQFFINKLSIQVSASIGITFYPQAERIDPDHLLRQADQAMFEAKLSGKNRYHIFDTKEDDLVRERFEQIQRLREALNTDEFVLYYQPKVNMRTGEVVGAEALIRWEHPEKGLVPPNEFLPIMEGHALSISLGEWVIRSALKQIEHWQSLGIHIPISVNISALQLLSSNFFEQFEKILLEFPNVKPSFLEIEILETSGLEDLPKASKVINRCREFGVHFALDDFGTGYSSLSYLKKLALTYIKIDQSFVRDMLDDPNDLAIIEGVISLSDAFRMQVIAEGVETLEHGRILLQLGCELAQGYVIGRPMPSDKFIDWLGEWKPDSSWTKQSLLNDAQSKFLMAIVEKRLGLKNIVAFLKCESNNYEYQNIHDCHFSKLLKKYGDNYFESVNTLNKVNNLHESMHTLSEELLELHKNAQYKEVLQGIIGLEYIYEELIQEMSLMHERYALSV</sequence>
<evidence type="ECO:0000256" key="2">
    <source>
        <dbReference type="PROSITE-ProRule" id="PRU00169"/>
    </source>
</evidence>
<dbReference type="GO" id="GO:0000160">
    <property type="term" value="P:phosphorelay signal transduction system"/>
    <property type="evidence" value="ECO:0007669"/>
    <property type="project" value="InterPro"/>
</dbReference>
<dbReference type="SMART" id="SM00448">
    <property type="entry name" value="REC"/>
    <property type="match status" value="1"/>
</dbReference>
<dbReference type="GO" id="GO:0003824">
    <property type="term" value="F:catalytic activity"/>
    <property type="evidence" value="ECO:0007669"/>
    <property type="project" value="UniProtKB-ARBA"/>
</dbReference>
<dbReference type="FunFam" id="3.30.70.270:FF:000001">
    <property type="entry name" value="Diguanylate cyclase domain protein"/>
    <property type="match status" value="1"/>
</dbReference>
<dbReference type="PROSITE" id="PS50883">
    <property type="entry name" value="EAL"/>
    <property type="match status" value="1"/>
</dbReference>
<dbReference type="PANTHER" id="PTHR44757">
    <property type="entry name" value="DIGUANYLATE CYCLASE DGCP"/>
    <property type="match status" value="1"/>
</dbReference>
<reference evidence="8 10" key="1">
    <citation type="submission" date="2019-07" db="EMBL/GenBank/DDBJ databases">
        <title>Genomes of sea-ice associated Colwellia species.</title>
        <authorList>
            <person name="Bowman J.P."/>
        </authorList>
    </citation>
    <scope>NUCLEOTIDE SEQUENCE [LARGE SCALE GENOMIC DNA]</scope>
    <source>
        <strain evidence="7 9">ACAM 607</strain>
        <strain evidence="8 10">IC036</strain>
    </source>
</reference>
<dbReference type="PROSITE" id="PS50112">
    <property type="entry name" value="PAS"/>
    <property type="match status" value="1"/>
</dbReference>
<evidence type="ECO:0000259" key="6">
    <source>
        <dbReference type="PROSITE" id="PS50887"/>
    </source>
</evidence>
<dbReference type="Pfam" id="PF00563">
    <property type="entry name" value="EAL"/>
    <property type="match status" value="1"/>
</dbReference>
<gene>
    <name evidence="7" type="ORF">ESZ26_15960</name>
    <name evidence="8" type="ORF">ESZ27_14015</name>
</gene>
<dbReference type="InterPro" id="IPR035919">
    <property type="entry name" value="EAL_sf"/>
</dbReference>
<evidence type="ECO:0000259" key="5">
    <source>
        <dbReference type="PROSITE" id="PS50883"/>
    </source>
</evidence>
<dbReference type="Gene3D" id="3.30.70.270">
    <property type="match status" value="1"/>
</dbReference>
<dbReference type="Gene3D" id="3.20.20.450">
    <property type="entry name" value="EAL domain"/>
    <property type="match status" value="1"/>
</dbReference>
<dbReference type="InterPro" id="IPR052155">
    <property type="entry name" value="Biofilm_reg_signaling"/>
</dbReference>
<dbReference type="InterPro" id="IPR011006">
    <property type="entry name" value="CheY-like_superfamily"/>
</dbReference>
<keyword evidence="2" id="KW-0597">Phosphoprotein</keyword>
<dbReference type="CDD" id="cd00130">
    <property type="entry name" value="PAS"/>
    <property type="match status" value="1"/>
</dbReference>
<dbReference type="SUPFAM" id="SSF55785">
    <property type="entry name" value="PYP-like sensor domain (PAS domain)"/>
    <property type="match status" value="1"/>
</dbReference>
<evidence type="ECO:0000313" key="9">
    <source>
        <dbReference type="Proteomes" id="UP000321525"/>
    </source>
</evidence>
<protein>
    <submittedName>
        <fullName evidence="8">EAL domain-containing protein</fullName>
    </submittedName>
</protein>
<dbReference type="InterPro" id="IPR001633">
    <property type="entry name" value="EAL_dom"/>
</dbReference>
<name>A0A5C6Q6W4_9GAMM</name>
<dbReference type="CDD" id="cd01949">
    <property type="entry name" value="GGDEF"/>
    <property type="match status" value="1"/>
</dbReference>
<keyword evidence="9" id="KW-1185">Reference proteome</keyword>
<dbReference type="SUPFAM" id="SSF52172">
    <property type="entry name" value="CheY-like"/>
    <property type="match status" value="1"/>
</dbReference>
<feature type="domain" description="Response regulatory" evidence="3">
    <location>
        <begin position="10"/>
        <end position="130"/>
    </location>
</feature>
<dbReference type="SUPFAM" id="SSF141868">
    <property type="entry name" value="EAL domain-like"/>
    <property type="match status" value="1"/>
</dbReference>
<dbReference type="PANTHER" id="PTHR44757:SF2">
    <property type="entry name" value="BIOFILM ARCHITECTURE MAINTENANCE PROTEIN MBAA"/>
    <property type="match status" value="1"/>
</dbReference>
<dbReference type="EMBL" id="VOLQ01000029">
    <property type="protein sequence ID" value="TWX64724.1"/>
    <property type="molecule type" value="Genomic_DNA"/>
</dbReference>
<feature type="modified residue" description="4-aspartylphosphate" evidence="2">
    <location>
        <position position="62"/>
    </location>
</feature>